<dbReference type="SUPFAM" id="SSF50630">
    <property type="entry name" value="Acid proteases"/>
    <property type="match status" value="1"/>
</dbReference>
<dbReference type="SUPFAM" id="SSF57756">
    <property type="entry name" value="Retrovirus zinc finger-like domains"/>
    <property type="match status" value="1"/>
</dbReference>
<dbReference type="PROSITE" id="PS50158">
    <property type="entry name" value="ZF_CCHC"/>
    <property type="match status" value="1"/>
</dbReference>
<dbReference type="SMART" id="SM00343">
    <property type="entry name" value="ZnF_C2HC"/>
    <property type="match status" value="2"/>
</dbReference>
<dbReference type="Gene3D" id="4.10.60.10">
    <property type="entry name" value="Zinc finger, CCHC-type"/>
    <property type="match status" value="1"/>
</dbReference>
<dbReference type="PANTHER" id="PTHR37984:SF5">
    <property type="entry name" value="PROTEIN NYNRIN-LIKE"/>
    <property type="match status" value="1"/>
</dbReference>
<feature type="non-terminal residue" evidence="8">
    <location>
        <position position="421"/>
    </location>
</feature>
<evidence type="ECO:0000256" key="2">
    <source>
        <dbReference type="ARBA" id="ARBA00022695"/>
    </source>
</evidence>
<dbReference type="InterPro" id="IPR021109">
    <property type="entry name" value="Peptidase_aspartic_dom_sf"/>
</dbReference>
<feature type="domain" description="CCHC-type" evidence="7">
    <location>
        <begin position="138"/>
        <end position="152"/>
    </location>
</feature>
<keyword evidence="1" id="KW-0808">Transferase</keyword>
<dbReference type="InterPro" id="IPR036875">
    <property type="entry name" value="Znf_CCHC_sf"/>
</dbReference>
<dbReference type="EMBL" id="GEBQ01018338">
    <property type="protein sequence ID" value="JAT21639.1"/>
    <property type="molecule type" value="Transcribed_RNA"/>
</dbReference>
<dbReference type="InterPro" id="IPR001878">
    <property type="entry name" value="Znf_CCHC"/>
</dbReference>
<dbReference type="GO" id="GO:0003676">
    <property type="term" value="F:nucleic acid binding"/>
    <property type="evidence" value="ECO:0007669"/>
    <property type="project" value="InterPro"/>
</dbReference>
<dbReference type="PANTHER" id="PTHR37984">
    <property type="entry name" value="PROTEIN CBG26694"/>
    <property type="match status" value="1"/>
</dbReference>
<evidence type="ECO:0000256" key="4">
    <source>
        <dbReference type="ARBA" id="ARBA00022759"/>
    </source>
</evidence>
<evidence type="ECO:0000256" key="6">
    <source>
        <dbReference type="PROSITE-ProRule" id="PRU00047"/>
    </source>
</evidence>
<organism evidence="8">
    <name type="scientific">Graphocephala atropunctata</name>
    <dbReference type="NCBI Taxonomy" id="36148"/>
    <lineage>
        <taxon>Eukaryota</taxon>
        <taxon>Metazoa</taxon>
        <taxon>Ecdysozoa</taxon>
        <taxon>Arthropoda</taxon>
        <taxon>Hexapoda</taxon>
        <taxon>Insecta</taxon>
        <taxon>Pterygota</taxon>
        <taxon>Neoptera</taxon>
        <taxon>Paraneoptera</taxon>
        <taxon>Hemiptera</taxon>
        <taxon>Auchenorrhyncha</taxon>
        <taxon>Membracoidea</taxon>
        <taxon>Cicadellidae</taxon>
        <taxon>Cicadellinae</taxon>
        <taxon>Cicadellini</taxon>
        <taxon>Graphocephala</taxon>
    </lineage>
</organism>
<keyword evidence="6" id="KW-0862">Zinc</keyword>
<keyword evidence="6" id="KW-0479">Metal-binding</keyword>
<dbReference type="InterPro" id="IPR050951">
    <property type="entry name" value="Retrovirus_Pol_polyprotein"/>
</dbReference>
<keyword evidence="6" id="KW-0863">Zinc-finger</keyword>
<keyword evidence="4" id="KW-0255">Endonuclease</keyword>
<keyword evidence="2" id="KW-0548">Nucleotidyltransferase</keyword>
<accession>A0A1B6LD79</accession>
<dbReference type="AlphaFoldDB" id="A0A1B6LD79"/>
<gene>
    <name evidence="8" type="ORF">g.52708</name>
</gene>
<keyword evidence="3" id="KW-0540">Nuclease</keyword>
<sequence length="421" mass="48269">ERYKFSLRNQNEHESVAEYIVQLKQLSIHCEFKDKLGDYLRDRIVSGIRSEAIKKRLLGEMELTYEKAVSIATSLEAADRDSATFSHHGPGIAAATSRIYQVHNRQQTTWPKTHPPRHHHNNLQQRSTASYQKGGVMCYCCGKVGHMTNECKFRSYTCNFCKKQGHLMKVCKQKERGKCFSNFTSNNKSANKNFNKGKLSHGKQNYVNEVVQSQSSNNEDEVFDLPNLFQIQNDEPIQLKRVRVKPIMCNLKVENKVVSFEVDSGACVSVISQSFYESNFKNVVLKPTDLTLSSYTNNQIKPIGQISVNVEYEEQTKLLDLFVIVNGANPLLGRDWIKELKLVISIPDEKVNKTDVPTKPWESKESIVNELIKSFPEVFKKELGTYIGEPVQLKLKEDSNPKFFRPRPIPFSLKEKVEKEL</sequence>
<dbReference type="Pfam" id="PF00077">
    <property type="entry name" value="RVP"/>
    <property type="match status" value="1"/>
</dbReference>
<evidence type="ECO:0000259" key="7">
    <source>
        <dbReference type="PROSITE" id="PS50158"/>
    </source>
</evidence>
<keyword evidence="5" id="KW-0378">Hydrolase</keyword>
<evidence type="ECO:0000256" key="1">
    <source>
        <dbReference type="ARBA" id="ARBA00022679"/>
    </source>
</evidence>
<name>A0A1B6LD79_9HEMI</name>
<dbReference type="GO" id="GO:0016779">
    <property type="term" value="F:nucleotidyltransferase activity"/>
    <property type="evidence" value="ECO:0007669"/>
    <property type="project" value="UniProtKB-KW"/>
</dbReference>
<reference evidence="8" key="1">
    <citation type="submission" date="2015-11" db="EMBL/GenBank/DDBJ databases">
        <title>De novo transcriptome assembly of four potential Pierce s Disease insect vectors from Arizona vineyards.</title>
        <authorList>
            <person name="Tassone E.E."/>
        </authorList>
    </citation>
    <scope>NUCLEOTIDE SEQUENCE</scope>
</reference>
<proteinExistence type="predicted"/>
<dbReference type="GO" id="GO:0008270">
    <property type="term" value="F:zinc ion binding"/>
    <property type="evidence" value="ECO:0007669"/>
    <property type="project" value="UniProtKB-KW"/>
</dbReference>
<dbReference type="InterPro" id="IPR018061">
    <property type="entry name" value="Retropepsins"/>
</dbReference>
<evidence type="ECO:0000313" key="8">
    <source>
        <dbReference type="EMBL" id="JAT21639.1"/>
    </source>
</evidence>
<evidence type="ECO:0000256" key="3">
    <source>
        <dbReference type="ARBA" id="ARBA00022722"/>
    </source>
</evidence>
<dbReference type="GO" id="GO:0016787">
    <property type="term" value="F:hydrolase activity"/>
    <property type="evidence" value="ECO:0007669"/>
    <property type="project" value="UniProtKB-KW"/>
</dbReference>
<dbReference type="GO" id="GO:0004519">
    <property type="term" value="F:endonuclease activity"/>
    <property type="evidence" value="ECO:0007669"/>
    <property type="project" value="UniProtKB-KW"/>
</dbReference>
<dbReference type="Gene3D" id="2.40.70.10">
    <property type="entry name" value="Acid Proteases"/>
    <property type="match status" value="1"/>
</dbReference>
<protein>
    <recommendedName>
        <fullName evidence="7">CCHC-type domain-containing protein</fullName>
    </recommendedName>
</protein>
<feature type="non-terminal residue" evidence="8">
    <location>
        <position position="1"/>
    </location>
</feature>
<evidence type="ECO:0000256" key="5">
    <source>
        <dbReference type="ARBA" id="ARBA00022801"/>
    </source>
</evidence>